<keyword evidence="4" id="KW-1185">Reference proteome</keyword>
<protein>
    <submittedName>
        <fullName evidence="3">Transposase family protein</fullName>
    </submittedName>
</protein>
<evidence type="ECO:0000259" key="2">
    <source>
        <dbReference type="Pfam" id="PF13808"/>
    </source>
</evidence>
<gene>
    <name evidence="3" type="ORF">ELY20_05545</name>
</gene>
<comment type="caution">
    <text evidence="3">The sequence shown here is derived from an EMBL/GenBank/DDBJ whole genome shotgun (WGS) entry which is preliminary data.</text>
</comment>
<evidence type="ECO:0000256" key="1">
    <source>
        <dbReference type="SAM" id="Phobius"/>
    </source>
</evidence>
<feature type="domain" description="H repeat-associated protein N-terminal" evidence="2">
    <location>
        <begin position="7"/>
        <end position="64"/>
    </location>
</feature>
<organism evidence="3 4">
    <name type="scientific">Legionella qingyii</name>
    <dbReference type="NCBI Taxonomy" id="2184757"/>
    <lineage>
        <taxon>Bacteria</taxon>
        <taxon>Pseudomonadati</taxon>
        <taxon>Pseudomonadota</taxon>
        <taxon>Gammaproteobacteria</taxon>
        <taxon>Legionellales</taxon>
        <taxon>Legionellaceae</taxon>
        <taxon>Legionella</taxon>
    </lineage>
</organism>
<dbReference type="InterPro" id="IPR051698">
    <property type="entry name" value="Transposase_11-like"/>
</dbReference>
<keyword evidence="1" id="KW-1133">Transmembrane helix</keyword>
<feature type="transmembrane region" description="Helical" evidence="1">
    <location>
        <begin position="12"/>
        <end position="39"/>
    </location>
</feature>
<keyword evidence="1" id="KW-0472">Membrane</keyword>
<sequence length="64" mass="7423">MLNRKVCKHHDLLPLIVFWIDLCGLICGCDGWKAMALFAKTRRRWLSQFIDLSQGIPSHQTLAR</sequence>
<name>A0ABY0CJZ0_9GAMM</name>
<dbReference type="RefSeq" id="WP_148112577.1">
    <property type="nucleotide sequence ID" value="NZ_RZGX01000006.1"/>
</dbReference>
<proteinExistence type="predicted"/>
<dbReference type="Pfam" id="PF13808">
    <property type="entry name" value="DDE_Tnp_1_assoc"/>
    <property type="match status" value="1"/>
</dbReference>
<evidence type="ECO:0000313" key="3">
    <source>
        <dbReference type="EMBL" id="RUR24029.1"/>
    </source>
</evidence>
<dbReference type="Proteomes" id="UP000287374">
    <property type="component" value="Unassembled WGS sequence"/>
</dbReference>
<feature type="non-terminal residue" evidence="3">
    <location>
        <position position="64"/>
    </location>
</feature>
<dbReference type="PANTHER" id="PTHR30298">
    <property type="entry name" value="H REPEAT-ASSOCIATED PREDICTED TRANSPOSASE"/>
    <property type="match status" value="1"/>
</dbReference>
<keyword evidence="1" id="KW-0812">Transmembrane</keyword>
<dbReference type="InterPro" id="IPR032806">
    <property type="entry name" value="YbfD_N"/>
</dbReference>
<dbReference type="PANTHER" id="PTHR30298:SF0">
    <property type="entry name" value="PROTEIN YBFL-RELATED"/>
    <property type="match status" value="1"/>
</dbReference>
<dbReference type="EMBL" id="RZGX01000006">
    <property type="protein sequence ID" value="RUR24029.1"/>
    <property type="molecule type" value="Genomic_DNA"/>
</dbReference>
<accession>A0ABY0CJZ0</accession>
<evidence type="ECO:0000313" key="4">
    <source>
        <dbReference type="Proteomes" id="UP000287374"/>
    </source>
</evidence>
<reference evidence="3 4" key="1">
    <citation type="submission" date="2018-12" db="EMBL/GenBank/DDBJ databases">
        <title>Legionella sp,whole genome shotgun sequence.</title>
        <authorList>
            <person name="Wu H."/>
        </authorList>
    </citation>
    <scope>NUCLEOTIDE SEQUENCE [LARGE SCALE GENOMIC DNA]</scope>
    <source>
        <strain evidence="4">km489</strain>
    </source>
</reference>